<evidence type="ECO:0000256" key="1">
    <source>
        <dbReference type="SAM" id="MobiDB-lite"/>
    </source>
</evidence>
<name>A0A6J7KWD5_9ZZZZ</name>
<organism evidence="2">
    <name type="scientific">freshwater metagenome</name>
    <dbReference type="NCBI Taxonomy" id="449393"/>
    <lineage>
        <taxon>unclassified sequences</taxon>
        <taxon>metagenomes</taxon>
        <taxon>ecological metagenomes</taxon>
    </lineage>
</organism>
<reference evidence="2" key="1">
    <citation type="submission" date="2020-05" db="EMBL/GenBank/DDBJ databases">
        <authorList>
            <person name="Chiriac C."/>
            <person name="Salcher M."/>
            <person name="Ghai R."/>
            <person name="Kavagutti S V."/>
        </authorList>
    </citation>
    <scope>NUCLEOTIDE SEQUENCE</scope>
</reference>
<proteinExistence type="predicted"/>
<dbReference type="AlphaFoldDB" id="A0A6J7KWD5"/>
<evidence type="ECO:0000313" key="2">
    <source>
        <dbReference type="EMBL" id="CAB4960020.1"/>
    </source>
</evidence>
<accession>A0A6J7KWD5</accession>
<gene>
    <name evidence="2" type="ORF">UFOPK3773_01930</name>
</gene>
<protein>
    <submittedName>
        <fullName evidence="2">Unannotated protein</fullName>
    </submittedName>
</protein>
<feature type="region of interest" description="Disordered" evidence="1">
    <location>
        <begin position="17"/>
        <end position="39"/>
    </location>
</feature>
<dbReference type="EMBL" id="CAFBNF010000277">
    <property type="protein sequence ID" value="CAB4960020.1"/>
    <property type="molecule type" value="Genomic_DNA"/>
</dbReference>
<sequence length="39" mass="4191">MTDDTNIWQAPEVTPFTEAEGASADPQARIRNGVPLSGF</sequence>